<protein>
    <submittedName>
        <fullName evidence="2">Arginase-like protein</fullName>
    </submittedName>
</protein>
<keyword evidence="1" id="KW-1133">Transmembrane helix</keyword>
<name>A0AAD5RY31_9PEZI</name>
<reference evidence="2" key="1">
    <citation type="submission" date="2022-07" db="EMBL/GenBank/DDBJ databases">
        <title>Draft genome sequence of Zalerion maritima ATCC 34329, a (micro)plastics degrading marine fungus.</title>
        <authorList>
            <person name="Paco A."/>
            <person name="Goncalves M.F.M."/>
            <person name="Rocha-Santos T.A.P."/>
            <person name="Alves A."/>
        </authorList>
    </citation>
    <scope>NUCLEOTIDE SEQUENCE</scope>
    <source>
        <strain evidence="2">ATCC 34329</strain>
    </source>
</reference>
<dbReference type="EMBL" id="JAKWBI020000018">
    <property type="protein sequence ID" value="KAJ2906127.1"/>
    <property type="molecule type" value="Genomic_DNA"/>
</dbReference>
<feature type="transmembrane region" description="Helical" evidence="1">
    <location>
        <begin position="39"/>
        <end position="61"/>
    </location>
</feature>
<gene>
    <name evidence="2" type="ORF">MKZ38_002842</name>
</gene>
<sequence length="195" mass="21813">MAGTTLTTKSSGSLVYTRRSGTVAGTVHRYQWPAIQLNIWILVMLVAACTILGIMATFVQIQLRLDENVPWYFAYYITICVLVILYIGLLLYLIIDGRLLPSIVIIGAFILFILWLVGLVVISIELWGPTGSVSSTCNLVVFNQNPHGVSDATFSWMMQKSICQSWHAVFAFGLVGAVFLLWIMIMSYQVFVDYT</sequence>
<keyword evidence="3" id="KW-1185">Reference proteome</keyword>
<evidence type="ECO:0000256" key="1">
    <source>
        <dbReference type="SAM" id="Phobius"/>
    </source>
</evidence>
<feature type="transmembrane region" description="Helical" evidence="1">
    <location>
        <begin position="73"/>
        <end position="95"/>
    </location>
</feature>
<keyword evidence="1" id="KW-0812">Transmembrane</keyword>
<accession>A0AAD5RY31</accession>
<dbReference type="AlphaFoldDB" id="A0AAD5RY31"/>
<proteinExistence type="predicted"/>
<evidence type="ECO:0000313" key="3">
    <source>
        <dbReference type="Proteomes" id="UP001201980"/>
    </source>
</evidence>
<feature type="transmembrane region" description="Helical" evidence="1">
    <location>
        <begin position="102"/>
        <end position="124"/>
    </location>
</feature>
<dbReference type="Proteomes" id="UP001201980">
    <property type="component" value="Unassembled WGS sequence"/>
</dbReference>
<comment type="caution">
    <text evidence="2">The sequence shown here is derived from an EMBL/GenBank/DDBJ whole genome shotgun (WGS) entry which is preliminary data.</text>
</comment>
<feature type="transmembrane region" description="Helical" evidence="1">
    <location>
        <begin position="166"/>
        <end position="191"/>
    </location>
</feature>
<organism evidence="2 3">
    <name type="scientific">Zalerion maritima</name>
    <dbReference type="NCBI Taxonomy" id="339359"/>
    <lineage>
        <taxon>Eukaryota</taxon>
        <taxon>Fungi</taxon>
        <taxon>Dikarya</taxon>
        <taxon>Ascomycota</taxon>
        <taxon>Pezizomycotina</taxon>
        <taxon>Sordariomycetes</taxon>
        <taxon>Lulworthiomycetidae</taxon>
        <taxon>Lulworthiales</taxon>
        <taxon>Lulworthiaceae</taxon>
        <taxon>Zalerion</taxon>
    </lineage>
</organism>
<evidence type="ECO:0000313" key="2">
    <source>
        <dbReference type="EMBL" id="KAJ2906127.1"/>
    </source>
</evidence>
<keyword evidence="1" id="KW-0472">Membrane</keyword>